<evidence type="ECO:0000313" key="2">
    <source>
        <dbReference type="Proteomes" id="UP000499080"/>
    </source>
</evidence>
<dbReference type="Proteomes" id="UP000499080">
    <property type="component" value="Unassembled WGS sequence"/>
</dbReference>
<organism evidence="1 2">
    <name type="scientific">Araneus ventricosus</name>
    <name type="common">Orbweaver spider</name>
    <name type="synonym">Epeira ventricosa</name>
    <dbReference type="NCBI Taxonomy" id="182803"/>
    <lineage>
        <taxon>Eukaryota</taxon>
        <taxon>Metazoa</taxon>
        <taxon>Ecdysozoa</taxon>
        <taxon>Arthropoda</taxon>
        <taxon>Chelicerata</taxon>
        <taxon>Arachnida</taxon>
        <taxon>Araneae</taxon>
        <taxon>Araneomorphae</taxon>
        <taxon>Entelegynae</taxon>
        <taxon>Araneoidea</taxon>
        <taxon>Araneidae</taxon>
        <taxon>Araneus</taxon>
    </lineage>
</organism>
<dbReference type="EMBL" id="BGPR01000335">
    <property type="protein sequence ID" value="GBM13844.1"/>
    <property type="molecule type" value="Genomic_DNA"/>
</dbReference>
<comment type="caution">
    <text evidence="1">The sequence shown here is derived from an EMBL/GenBank/DDBJ whole genome shotgun (WGS) entry which is preliminary data.</text>
</comment>
<gene>
    <name evidence="1" type="ORF">AVEN_44108_1</name>
</gene>
<evidence type="ECO:0000313" key="1">
    <source>
        <dbReference type="EMBL" id="GBM13844.1"/>
    </source>
</evidence>
<keyword evidence="2" id="KW-1185">Reference proteome</keyword>
<name>A0A4Y2DDA4_ARAVE</name>
<accession>A0A4Y2DDA4</accession>
<protein>
    <submittedName>
        <fullName evidence="1">Uncharacterized protein</fullName>
    </submittedName>
</protein>
<proteinExistence type="predicted"/>
<sequence length="91" mass="10101">MEHSKPVATPMIKESTNIEKRDGQALKHSFYREVLQIMSVGRSRCPTTSCFIKVLRRPHALNVEGVVGEELDRLGDPGISSRNGTGRAVPR</sequence>
<dbReference type="AlphaFoldDB" id="A0A4Y2DDA4"/>
<reference evidence="1 2" key="1">
    <citation type="journal article" date="2019" name="Sci. Rep.">
        <title>Orb-weaving spider Araneus ventricosus genome elucidates the spidroin gene catalogue.</title>
        <authorList>
            <person name="Kono N."/>
            <person name="Nakamura H."/>
            <person name="Ohtoshi R."/>
            <person name="Moran D.A.P."/>
            <person name="Shinohara A."/>
            <person name="Yoshida Y."/>
            <person name="Fujiwara M."/>
            <person name="Mori M."/>
            <person name="Tomita M."/>
            <person name="Arakawa K."/>
        </authorList>
    </citation>
    <scope>NUCLEOTIDE SEQUENCE [LARGE SCALE GENOMIC DNA]</scope>
</reference>